<name>A0A934NM19_9NOCA</name>
<dbReference type="SMART" id="SM00849">
    <property type="entry name" value="Lactamase_B"/>
    <property type="match status" value="1"/>
</dbReference>
<protein>
    <submittedName>
        <fullName evidence="2">MBL fold metallo-hydrolase</fullName>
    </submittedName>
</protein>
<gene>
    <name evidence="2" type="ORF">JGU71_02060</name>
</gene>
<dbReference type="InterPro" id="IPR050855">
    <property type="entry name" value="NDM-1-like"/>
</dbReference>
<dbReference type="Gene3D" id="3.60.15.10">
    <property type="entry name" value="Ribonuclease Z/Hydroxyacylglutathione hydrolase-like"/>
    <property type="match status" value="1"/>
</dbReference>
<dbReference type="InterPro" id="IPR036866">
    <property type="entry name" value="RibonucZ/Hydroxyglut_hydro"/>
</dbReference>
<dbReference type="Proteomes" id="UP000655868">
    <property type="component" value="Unassembled WGS sequence"/>
</dbReference>
<sequence length="251" mass="26720">MARSADVREVRDGVFHVAGADVNWILLREGSDVTLIDAGYPGYVDAVESSIRSIGSRPEDVRAILLTHAHIDHMGTVNHFHDRYATPAYLTPTETAHAHRDYLEQAGELDVAKNIWRPGVLAWSLRITRAGATQKMSIPHAEPFPNAGALDLPGAPVPIETAGHTSGHCAYHLPNVGAVITGDGLVTGHSISRISGPQLLPAMFEHTAGGSRLGLHPLESLAADVILPGHGAPHEGSIAEAVAVARERQAW</sequence>
<dbReference type="SUPFAM" id="SSF56281">
    <property type="entry name" value="Metallo-hydrolase/oxidoreductase"/>
    <property type="match status" value="1"/>
</dbReference>
<comment type="caution">
    <text evidence="2">The sequence shown here is derived from an EMBL/GenBank/DDBJ whole genome shotgun (WGS) entry which is preliminary data.</text>
</comment>
<evidence type="ECO:0000313" key="3">
    <source>
        <dbReference type="Proteomes" id="UP000655868"/>
    </source>
</evidence>
<dbReference type="AlphaFoldDB" id="A0A934NM19"/>
<reference evidence="2" key="1">
    <citation type="submission" date="2020-12" db="EMBL/GenBank/DDBJ databases">
        <title>Antrihabitans popcorni sp. nov. and Antrihabitans auranticaus sp. nov., isolated from a larva cave.</title>
        <authorList>
            <person name="Lee S.D."/>
            <person name="Kim I.S."/>
        </authorList>
    </citation>
    <scope>NUCLEOTIDE SEQUENCE</scope>
    <source>
        <strain evidence="2">YC3-6</strain>
    </source>
</reference>
<organism evidence="2 3">
    <name type="scientific">Antrihabitans stalagmiti</name>
    <dbReference type="NCBI Taxonomy" id="2799499"/>
    <lineage>
        <taxon>Bacteria</taxon>
        <taxon>Bacillati</taxon>
        <taxon>Actinomycetota</taxon>
        <taxon>Actinomycetes</taxon>
        <taxon>Mycobacteriales</taxon>
        <taxon>Nocardiaceae</taxon>
        <taxon>Antrihabitans</taxon>
    </lineage>
</organism>
<proteinExistence type="predicted"/>
<evidence type="ECO:0000313" key="2">
    <source>
        <dbReference type="EMBL" id="MBJ8337660.1"/>
    </source>
</evidence>
<dbReference type="RefSeq" id="WP_199701476.1">
    <property type="nucleotide sequence ID" value="NZ_JAEMNV010000001.1"/>
</dbReference>
<dbReference type="InterPro" id="IPR001279">
    <property type="entry name" value="Metallo-B-lactamas"/>
</dbReference>
<evidence type="ECO:0000259" key="1">
    <source>
        <dbReference type="SMART" id="SM00849"/>
    </source>
</evidence>
<dbReference type="EMBL" id="JAEMNV010000001">
    <property type="protein sequence ID" value="MBJ8337660.1"/>
    <property type="molecule type" value="Genomic_DNA"/>
</dbReference>
<feature type="domain" description="Metallo-beta-lactamase" evidence="1">
    <location>
        <begin position="21"/>
        <end position="230"/>
    </location>
</feature>
<keyword evidence="3" id="KW-1185">Reference proteome</keyword>
<dbReference type="PANTHER" id="PTHR42951">
    <property type="entry name" value="METALLO-BETA-LACTAMASE DOMAIN-CONTAINING"/>
    <property type="match status" value="1"/>
</dbReference>
<dbReference type="PANTHER" id="PTHR42951:SF14">
    <property type="entry name" value="METALLO-BETA-LACTAMASE SUPERFAMILY PROTEIN"/>
    <property type="match status" value="1"/>
</dbReference>
<dbReference type="Pfam" id="PF00753">
    <property type="entry name" value="Lactamase_B"/>
    <property type="match status" value="1"/>
</dbReference>
<accession>A0A934NM19</accession>